<dbReference type="InterPro" id="IPR008816">
    <property type="entry name" value="Gly_zipper_2TM_dom"/>
</dbReference>
<evidence type="ECO:0000256" key="1">
    <source>
        <dbReference type="SAM" id="SignalP"/>
    </source>
</evidence>
<organism evidence="3 4">
    <name type="scientific">Roseateles depolymerans</name>
    <dbReference type="NCBI Taxonomy" id="76731"/>
    <lineage>
        <taxon>Bacteria</taxon>
        <taxon>Pseudomonadati</taxon>
        <taxon>Pseudomonadota</taxon>
        <taxon>Betaproteobacteria</taxon>
        <taxon>Burkholderiales</taxon>
        <taxon>Sphaerotilaceae</taxon>
        <taxon>Roseateles</taxon>
    </lineage>
</organism>
<evidence type="ECO:0000259" key="2">
    <source>
        <dbReference type="Pfam" id="PF05433"/>
    </source>
</evidence>
<reference evidence="3 4" key="1">
    <citation type="submission" date="2017-08" db="EMBL/GenBank/DDBJ databases">
        <title>Infants hospitalized years apart are colonized by the same room-sourced microbial strains.</title>
        <authorList>
            <person name="Brooks B."/>
            <person name="Olm M.R."/>
            <person name="Firek B.A."/>
            <person name="Baker R."/>
            <person name="Thomas B.C."/>
            <person name="Morowitz M.J."/>
            <person name="Banfield J.F."/>
        </authorList>
    </citation>
    <scope>NUCLEOTIDE SEQUENCE [LARGE SCALE GENOMIC DNA]</scope>
    <source>
        <strain evidence="3">S2_012_000_R2_81</strain>
    </source>
</reference>
<evidence type="ECO:0000313" key="3">
    <source>
        <dbReference type="EMBL" id="PZP35808.1"/>
    </source>
</evidence>
<dbReference type="EMBL" id="QFOD01000002">
    <property type="protein sequence ID" value="PZP35808.1"/>
    <property type="molecule type" value="Genomic_DNA"/>
</dbReference>
<name>A0A2W5DYX3_9BURK</name>
<sequence>MSKLITSLSVVAALVLSACSTTSPDVVQRDQAQRLSQVQDATVLSVRSVTVDGSQSGIGGVAGGVTGAIAGSTVGGRREGQVAGVLGAVAGAVIGNAVERAATKEDALEIVLQLRNGERRSVIQAKGNETFNPGDPVILVSTGGKTRVIRAPAVTPAAASGANG</sequence>
<dbReference type="GO" id="GO:0019867">
    <property type="term" value="C:outer membrane"/>
    <property type="evidence" value="ECO:0007669"/>
    <property type="project" value="InterPro"/>
</dbReference>
<gene>
    <name evidence="3" type="ORF">DI603_03315</name>
</gene>
<dbReference type="Pfam" id="PF05433">
    <property type="entry name" value="Rick_17kDa_Anti"/>
    <property type="match status" value="1"/>
</dbReference>
<evidence type="ECO:0000313" key="4">
    <source>
        <dbReference type="Proteomes" id="UP000249633"/>
    </source>
</evidence>
<dbReference type="AlphaFoldDB" id="A0A2W5DYX3"/>
<feature type="chain" id="PRO_5015958191" description="Glycine zipper 2TM domain-containing protein" evidence="1">
    <location>
        <begin position="24"/>
        <end position="164"/>
    </location>
</feature>
<protein>
    <recommendedName>
        <fullName evidence="2">Glycine zipper 2TM domain-containing protein</fullName>
    </recommendedName>
</protein>
<accession>A0A2W5DYX3</accession>
<feature type="domain" description="Glycine zipper 2TM" evidence="2">
    <location>
        <begin position="58"/>
        <end position="99"/>
    </location>
</feature>
<feature type="signal peptide" evidence="1">
    <location>
        <begin position="1"/>
        <end position="23"/>
    </location>
</feature>
<comment type="caution">
    <text evidence="3">The sequence shown here is derived from an EMBL/GenBank/DDBJ whole genome shotgun (WGS) entry which is preliminary data.</text>
</comment>
<proteinExistence type="predicted"/>
<dbReference type="PROSITE" id="PS51257">
    <property type="entry name" value="PROKAR_LIPOPROTEIN"/>
    <property type="match status" value="1"/>
</dbReference>
<keyword evidence="1" id="KW-0732">Signal</keyword>
<dbReference type="Proteomes" id="UP000249633">
    <property type="component" value="Unassembled WGS sequence"/>
</dbReference>